<proteinExistence type="predicted"/>
<evidence type="ECO:0000313" key="3">
    <source>
        <dbReference type="Proteomes" id="UP000765509"/>
    </source>
</evidence>
<dbReference type="AlphaFoldDB" id="A0A9Q3EAG0"/>
<comment type="caution">
    <text evidence="2">The sequence shown here is derived from an EMBL/GenBank/DDBJ whole genome shotgun (WGS) entry which is preliminary data.</text>
</comment>
<accession>A0A9Q3EAG0</accession>
<organism evidence="2 3">
    <name type="scientific">Austropuccinia psidii MF-1</name>
    <dbReference type="NCBI Taxonomy" id="1389203"/>
    <lineage>
        <taxon>Eukaryota</taxon>
        <taxon>Fungi</taxon>
        <taxon>Dikarya</taxon>
        <taxon>Basidiomycota</taxon>
        <taxon>Pucciniomycotina</taxon>
        <taxon>Pucciniomycetes</taxon>
        <taxon>Pucciniales</taxon>
        <taxon>Sphaerophragmiaceae</taxon>
        <taxon>Austropuccinia</taxon>
    </lineage>
</organism>
<sequence length="132" mass="14511">MSVSTHSKKAADNDADDKPLSNEEVYSLLNYLKSEVMSLKSARTSDSSKMQSLQMALSSPPPASSPYHSESRLNSSAYDCFMQEPYQAANSFDFLCSDGTNYPEWVASLNQVLCIAFNSDVSFDNSPSLLNN</sequence>
<protein>
    <submittedName>
        <fullName evidence="2">Uncharacterized protein</fullName>
    </submittedName>
</protein>
<evidence type="ECO:0000256" key="1">
    <source>
        <dbReference type="SAM" id="MobiDB-lite"/>
    </source>
</evidence>
<gene>
    <name evidence="2" type="ORF">O181_054986</name>
</gene>
<reference evidence="2" key="1">
    <citation type="submission" date="2021-03" db="EMBL/GenBank/DDBJ databases">
        <title>Draft genome sequence of rust myrtle Austropuccinia psidii MF-1, a brazilian biotype.</title>
        <authorList>
            <person name="Quecine M.C."/>
            <person name="Pachon D.M.R."/>
            <person name="Bonatelli M.L."/>
            <person name="Correr F.H."/>
            <person name="Franceschini L.M."/>
            <person name="Leite T.F."/>
            <person name="Margarido G.R.A."/>
            <person name="Almeida C.A."/>
            <person name="Ferrarezi J.A."/>
            <person name="Labate C.A."/>
        </authorList>
    </citation>
    <scope>NUCLEOTIDE SEQUENCE</scope>
    <source>
        <strain evidence="2">MF-1</strain>
    </source>
</reference>
<name>A0A9Q3EAG0_9BASI</name>
<feature type="region of interest" description="Disordered" evidence="1">
    <location>
        <begin position="42"/>
        <end position="71"/>
    </location>
</feature>
<dbReference type="EMBL" id="AVOT02024547">
    <property type="protein sequence ID" value="MBW0515271.1"/>
    <property type="molecule type" value="Genomic_DNA"/>
</dbReference>
<keyword evidence="3" id="KW-1185">Reference proteome</keyword>
<evidence type="ECO:0000313" key="2">
    <source>
        <dbReference type="EMBL" id="MBW0515271.1"/>
    </source>
</evidence>
<dbReference type="Proteomes" id="UP000765509">
    <property type="component" value="Unassembled WGS sequence"/>
</dbReference>
<feature type="compositionally biased region" description="Polar residues" evidence="1">
    <location>
        <begin position="42"/>
        <end position="57"/>
    </location>
</feature>